<proteinExistence type="predicted"/>
<dbReference type="Proteomes" id="UP001208570">
    <property type="component" value="Unassembled WGS sequence"/>
</dbReference>
<protein>
    <submittedName>
        <fullName evidence="1">Uncharacterized protein</fullName>
    </submittedName>
</protein>
<sequence>MDEVSVVSISDIINDNKLQRYQCFLPQGTPNGITNYVIMCKRNSPFMRYLTSQLALSKDSGVESDSGQCFWDSLPILVAPRPGVNRAESQFGVSIIRRVTSRNVIKRGLTFAPPDCFTAKHRTGNLHLATR</sequence>
<evidence type="ECO:0000313" key="2">
    <source>
        <dbReference type="Proteomes" id="UP001208570"/>
    </source>
</evidence>
<name>A0AAD9J864_9ANNE</name>
<evidence type="ECO:0000313" key="1">
    <source>
        <dbReference type="EMBL" id="KAK2147771.1"/>
    </source>
</evidence>
<comment type="caution">
    <text evidence="1">The sequence shown here is derived from an EMBL/GenBank/DDBJ whole genome shotgun (WGS) entry which is preliminary data.</text>
</comment>
<dbReference type="EMBL" id="JAODUP010000536">
    <property type="protein sequence ID" value="KAK2147771.1"/>
    <property type="molecule type" value="Genomic_DNA"/>
</dbReference>
<reference evidence="1" key="1">
    <citation type="journal article" date="2023" name="Mol. Biol. Evol.">
        <title>Third-Generation Sequencing Reveals the Adaptive Role of the Epigenome in Three Deep-Sea Polychaetes.</title>
        <authorList>
            <person name="Perez M."/>
            <person name="Aroh O."/>
            <person name="Sun Y."/>
            <person name="Lan Y."/>
            <person name="Juniper S.K."/>
            <person name="Young C.R."/>
            <person name="Angers B."/>
            <person name="Qian P.Y."/>
        </authorList>
    </citation>
    <scope>NUCLEOTIDE SEQUENCE</scope>
    <source>
        <strain evidence="1">P08H-3</strain>
    </source>
</reference>
<accession>A0AAD9J864</accession>
<dbReference type="AlphaFoldDB" id="A0AAD9J864"/>
<organism evidence="1 2">
    <name type="scientific">Paralvinella palmiformis</name>
    <dbReference type="NCBI Taxonomy" id="53620"/>
    <lineage>
        <taxon>Eukaryota</taxon>
        <taxon>Metazoa</taxon>
        <taxon>Spiralia</taxon>
        <taxon>Lophotrochozoa</taxon>
        <taxon>Annelida</taxon>
        <taxon>Polychaeta</taxon>
        <taxon>Sedentaria</taxon>
        <taxon>Canalipalpata</taxon>
        <taxon>Terebellida</taxon>
        <taxon>Terebelliformia</taxon>
        <taxon>Alvinellidae</taxon>
        <taxon>Paralvinella</taxon>
    </lineage>
</organism>
<keyword evidence="2" id="KW-1185">Reference proteome</keyword>
<gene>
    <name evidence="1" type="ORF">LSH36_536g01036</name>
</gene>